<organism evidence="1 2">
    <name type="scientific">Araneus ventricosus</name>
    <name type="common">Orbweaver spider</name>
    <name type="synonym">Epeira ventricosa</name>
    <dbReference type="NCBI Taxonomy" id="182803"/>
    <lineage>
        <taxon>Eukaryota</taxon>
        <taxon>Metazoa</taxon>
        <taxon>Ecdysozoa</taxon>
        <taxon>Arthropoda</taxon>
        <taxon>Chelicerata</taxon>
        <taxon>Arachnida</taxon>
        <taxon>Araneae</taxon>
        <taxon>Araneomorphae</taxon>
        <taxon>Entelegynae</taxon>
        <taxon>Araneoidea</taxon>
        <taxon>Araneidae</taxon>
        <taxon>Araneus</taxon>
    </lineage>
</organism>
<name>A0A4Y2A9A5_ARAVE</name>
<dbReference type="EMBL" id="BGPR01000009">
    <property type="protein sequence ID" value="GBL75969.1"/>
    <property type="molecule type" value="Genomic_DNA"/>
</dbReference>
<dbReference type="AlphaFoldDB" id="A0A4Y2A9A5"/>
<evidence type="ECO:0000313" key="2">
    <source>
        <dbReference type="Proteomes" id="UP000499080"/>
    </source>
</evidence>
<comment type="caution">
    <text evidence="1">The sequence shown here is derived from an EMBL/GenBank/DDBJ whole genome shotgun (WGS) entry which is preliminary data.</text>
</comment>
<proteinExistence type="predicted"/>
<feature type="non-terminal residue" evidence="1">
    <location>
        <position position="1"/>
    </location>
</feature>
<feature type="non-terminal residue" evidence="1">
    <location>
        <position position="55"/>
    </location>
</feature>
<keyword evidence="2" id="KW-1185">Reference proteome</keyword>
<protein>
    <submittedName>
        <fullName evidence="1">Uncharacterized protein</fullName>
    </submittedName>
</protein>
<accession>A0A4Y2A9A5</accession>
<gene>
    <name evidence="1" type="ORF">AVEN_234290-2_1</name>
</gene>
<evidence type="ECO:0000313" key="1">
    <source>
        <dbReference type="EMBL" id="GBL75969.1"/>
    </source>
</evidence>
<dbReference type="Proteomes" id="UP000499080">
    <property type="component" value="Unassembled WGS sequence"/>
</dbReference>
<reference evidence="1 2" key="1">
    <citation type="journal article" date="2019" name="Sci. Rep.">
        <title>Orb-weaving spider Araneus ventricosus genome elucidates the spidroin gene catalogue.</title>
        <authorList>
            <person name="Kono N."/>
            <person name="Nakamura H."/>
            <person name="Ohtoshi R."/>
            <person name="Moran D.A.P."/>
            <person name="Shinohara A."/>
            <person name="Yoshida Y."/>
            <person name="Fujiwara M."/>
            <person name="Mori M."/>
            <person name="Tomita M."/>
            <person name="Arakawa K."/>
        </authorList>
    </citation>
    <scope>NUCLEOTIDE SEQUENCE [LARGE SCALE GENOMIC DNA]</scope>
</reference>
<sequence length="55" mass="6397">ILQSPQQRYPPESYCPLSIPEHYPISLQTSRAFLNCTLSLPTGKFHPPRSQKRRM</sequence>